<dbReference type="PROSITE" id="PS00211">
    <property type="entry name" value="ABC_TRANSPORTER_1"/>
    <property type="match status" value="1"/>
</dbReference>
<dbReference type="InterPro" id="IPR003439">
    <property type="entry name" value="ABC_transporter-like_ATP-bd"/>
</dbReference>
<comment type="similarity">
    <text evidence="1">Belongs to the ABC transporter superfamily.</text>
</comment>
<keyword evidence="7" id="KW-1185">Reference proteome</keyword>
<evidence type="ECO:0000256" key="1">
    <source>
        <dbReference type="ARBA" id="ARBA00005417"/>
    </source>
</evidence>
<dbReference type="KEGG" id="tsy:THSYN_27565"/>
<dbReference type="SMART" id="SM00382">
    <property type="entry name" value="AAA"/>
    <property type="match status" value="1"/>
</dbReference>
<dbReference type="RefSeq" id="WP_100921978.1">
    <property type="nucleotide sequence ID" value="NZ_CP020370.1"/>
</dbReference>
<evidence type="ECO:0000256" key="4">
    <source>
        <dbReference type="ARBA" id="ARBA00022840"/>
    </source>
</evidence>
<dbReference type="GO" id="GO:0016887">
    <property type="term" value="F:ATP hydrolysis activity"/>
    <property type="evidence" value="ECO:0007669"/>
    <property type="project" value="InterPro"/>
</dbReference>
<keyword evidence="2" id="KW-0813">Transport</keyword>
<dbReference type="Proteomes" id="UP000232638">
    <property type="component" value="Chromosome"/>
</dbReference>
<dbReference type="Gene3D" id="3.40.50.300">
    <property type="entry name" value="P-loop containing nucleotide triphosphate hydrolases"/>
    <property type="match status" value="1"/>
</dbReference>
<protein>
    <submittedName>
        <fullName evidence="6">ABC transporter</fullName>
    </submittedName>
</protein>
<dbReference type="InterPro" id="IPR050153">
    <property type="entry name" value="Metal_Ion_Import_ABC"/>
</dbReference>
<dbReference type="GO" id="GO:0005524">
    <property type="term" value="F:ATP binding"/>
    <property type="evidence" value="ECO:0007669"/>
    <property type="project" value="UniProtKB-KW"/>
</dbReference>
<dbReference type="InterPro" id="IPR027417">
    <property type="entry name" value="P-loop_NTPase"/>
</dbReference>
<dbReference type="InterPro" id="IPR017871">
    <property type="entry name" value="ABC_transporter-like_CS"/>
</dbReference>
<dbReference type="InterPro" id="IPR003593">
    <property type="entry name" value="AAA+_ATPase"/>
</dbReference>
<proteinExistence type="inferred from homology"/>
<gene>
    <name evidence="6" type="ORF">THSYN_27565</name>
</gene>
<dbReference type="OrthoDB" id="9806726at2"/>
<dbReference type="PANTHER" id="PTHR42734:SF17">
    <property type="entry name" value="METAL TRANSPORT SYSTEM ATP-BINDING PROTEIN TM_0124-RELATED"/>
    <property type="match status" value="1"/>
</dbReference>
<sequence length="246" mass="26460">MSAPVIELRGVGFSFGDAPVLSDIDLTIAAREFVGLVGPNAGGKSTLLKLILGLLVPQTGHIRVLGVPPRQARGRLGYVPQYPTFARDFPISVEQVVLMGRLGFGRGLGAQLGWYRAADRAAARLALAEVEALDLAARRIGTLSGGQLQRVLLARALVSDPQILILDEPTANIDQRMEGDIFELLARLKARLTILVVSHDIAFISAYVDRVACLNRTLIAHDTTAIDGDLIHRLYPGAVRAVAHVH</sequence>
<name>A0A2K8UFJ3_9GAMM</name>
<evidence type="ECO:0000256" key="2">
    <source>
        <dbReference type="ARBA" id="ARBA00022448"/>
    </source>
</evidence>
<evidence type="ECO:0000256" key="3">
    <source>
        <dbReference type="ARBA" id="ARBA00022741"/>
    </source>
</evidence>
<dbReference type="AlphaFoldDB" id="A0A2K8UFJ3"/>
<feature type="domain" description="ABC transporter" evidence="5">
    <location>
        <begin position="6"/>
        <end position="241"/>
    </location>
</feature>
<keyword evidence="3" id="KW-0547">Nucleotide-binding</keyword>
<evidence type="ECO:0000313" key="6">
    <source>
        <dbReference type="EMBL" id="AUB84322.1"/>
    </source>
</evidence>
<dbReference type="PANTHER" id="PTHR42734">
    <property type="entry name" value="METAL TRANSPORT SYSTEM ATP-BINDING PROTEIN TM_0124-RELATED"/>
    <property type="match status" value="1"/>
</dbReference>
<keyword evidence="4" id="KW-0067">ATP-binding</keyword>
<reference evidence="6 7" key="1">
    <citation type="submission" date="2017-03" db="EMBL/GenBank/DDBJ databases">
        <title>Complete genome sequence of Candidatus 'Thiodictyon syntrophicum' sp. nov. strain Cad16T, a photolithoautotroph purple sulfur bacterium isolated from an alpine meromictic lake.</title>
        <authorList>
            <person name="Luedin S.M."/>
            <person name="Pothier J.F."/>
            <person name="Danza F."/>
            <person name="Storelli N."/>
            <person name="Wittwer M."/>
            <person name="Tonolla M."/>
        </authorList>
    </citation>
    <scope>NUCLEOTIDE SEQUENCE [LARGE SCALE GENOMIC DNA]</scope>
    <source>
        <strain evidence="6 7">Cad16T</strain>
    </source>
</reference>
<organism evidence="6 7">
    <name type="scientific">Candidatus Thiodictyon syntrophicum</name>
    <dbReference type="NCBI Taxonomy" id="1166950"/>
    <lineage>
        <taxon>Bacteria</taxon>
        <taxon>Pseudomonadati</taxon>
        <taxon>Pseudomonadota</taxon>
        <taxon>Gammaproteobacteria</taxon>
        <taxon>Chromatiales</taxon>
        <taxon>Chromatiaceae</taxon>
        <taxon>Thiodictyon</taxon>
    </lineage>
</organism>
<dbReference type="PROSITE" id="PS50893">
    <property type="entry name" value="ABC_TRANSPORTER_2"/>
    <property type="match status" value="1"/>
</dbReference>
<evidence type="ECO:0000313" key="7">
    <source>
        <dbReference type="Proteomes" id="UP000232638"/>
    </source>
</evidence>
<dbReference type="Pfam" id="PF00005">
    <property type="entry name" value="ABC_tran"/>
    <property type="match status" value="1"/>
</dbReference>
<dbReference type="SUPFAM" id="SSF52540">
    <property type="entry name" value="P-loop containing nucleoside triphosphate hydrolases"/>
    <property type="match status" value="1"/>
</dbReference>
<dbReference type="EMBL" id="CP020370">
    <property type="protein sequence ID" value="AUB84322.1"/>
    <property type="molecule type" value="Genomic_DNA"/>
</dbReference>
<accession>A0A2K8UFJ3</accession>
<evidence type="ECO:0000259" key="5">
    <source>
        <dbReference type="PROSITE" id="PS50893"/>
    </source>
</evidence>